<evidence type="ECO:0000256" key="1">
    <source>
        <dbReference type="SAM" id="MobiDB-lite"/>
    </source>
</evidence>
<keyword evidence="2" id="KW-0812">Transmembrane</keyword>
<dbReference type="EMBL" id="VFOQ01000001">
    <property type="protein sequence ID" value="TQL60685.1"/>
    <property type="molecule type" value="Genomic_DNA"/>
</dbReference>
<dbReference type="AlphaFoldDB" id="A0A542ZK09"/>
<feature type="transmembrane region" description="Helical" evidence="2">
    <location>
        <begin position="55"/>
        <end position="75"/>
    </location>
</feature>
<accession>A0A542ZK09</accession>
<gene>
    <name evidence="3" type="ORF">FB474_2081</name>
</gene>
<keyword evidence="4" id="KW-1185">Reference proteome</keyword>
<feature type="transmembrane region" description="Helical" evidence="2">
    <location>
        <begin position="31"/>
        <end position="48"/>
    </location>
</feature>
<name>A0A542ZK09_9MICO</name>
<dbReference type="Proteomes" id="UP000319514">
    <property type="component" value="Unassembled WGS sequence"/>
</dbReference>
<evidence type="ECO:0000313" key="4">
    <source>
        <dbReference type="Proteomes" id="UP000319514"/>
    </source>
</evidence>
<comment type="caution">
    <text evidence="3">The sequence shown here is derived from an EMBL/GenBank/DDBJ whole genome shotgun (WGS) entry which is preliminary data.</text>
</comment>
<keyword evidence="2" id="KW-0472">Membrane</keyword>
<dbReference type="OrthoDB" id="4870238at2"/>
<dbReference type="RefSeq" id="WP_141788549.1">
    <property type="nucleotide sequence ID" value="NZ_BAAAKX010000002.1"/>
</dbReference>
<proteinExistence type="predicted"/>
<feature type="transmembrane region" description="Helical" evidence="2">
    <location>
        <begin position="107"/>
        <end position="126"/>
    </location>
</feature>
<keyword evidence="2" id="KW-1133">Transmembrane helix</keyword>
<evidence type="ECO:0000256" key="2">
    <source>
        <dbReference type="SAM" id="Phobius"/>
    </source>
</evidence>
<evidence type="ECO:0008006" key="5">
    <source>
        <dbReference type="Google" id="ProtNLM"/>
    </source>
</evidence>
<feature type="transmembrane region" description="Helical" evidence="2">
    <location>
        <begin position="81"/>
        <end position="100"/>
    </location>
</feature>
<feature type="region of interest" description="Disordered" evidence="1">
    <location>
        <begin position="167"/>
        <end position="197"/>
    </location>
</feature>
<protein>
    <recommendedName>
        <fullName evidence="5">DUF1097 domain-containing protein</fullName>
    </recommendedName>
</protein>
<reference evidence="3 4" key="1">
    <citation type="submission" date="2019-06" db="EMBL/GenBank/DDBJ databases">
        <title>Sequencing the genomes of 1000 actinobacteria strains.</title>
        <authorList>
            <person name="Klenk H.-P."/>
        </authorList>
    </citation>
    <scope>NUCLEOTIDE SEQUENCE [LARGE SCALE GENOMIC DNA]</scope>
    <source>
        <strain evidence="3 4">DSM 18082</strain>
    </source>
</reference>
<feature type="transmembrane region" description="Helical" evidence="2">
    <location>
        <begin position="138"/>
        <end position="158"/>
    </location>
</feature>
<sequence>MRKALLSGALLAVAAAVIVLLGGSFGDDLQHVALLGAALGGVVGLVPHQPAWGRLAGFATGFVLAWVGFALRAAVLPDTAGGRAVAAFLVILAVALACAVSAGRVPVWSALVGAAAIVGAYESTYTNAPSQFLDESPTAATTILFAAALGFLATSAFAESFAAGRHERREPAADAGWDLEQDSPTTTLDSVLAGEPQ</sequence>
<evidence type="ECO:0000313" key="3">
    <source>
        <dbReference type="EMBL" id="TQL60685.1"/>
    </source>
</evidence>
<organism evidence="3 4">
    <name type="scientific">Oryzihumus leptocrescens</name>
    <dbReference type="NCBI Taxonomy" id="297536"/>
    <lineage>
        <taxon>Bacteria</taxon>
        <taxon>Bacillati</taxon>
        <taxon>Actinomycetota</taxon>
        <taxon>Actinomycetes</taxon>
        <taxon>Micrococcales</taxon>
        <taxon>Intrasporangiaceae</taxon>
        <taxon>Oryzihumus</taxon>
    </lineage>
</organism>